<dbReference type="InterPro" id="IPR029063">
    <property type="entry name" value="SAM-dependent_MTases_sf"/>
</dbReference>
<dbReference type="EMBL" id="SRSD01000006">
    <property type="protein sequence ID" value="KAA0891249.1"/>
    <property type="molecule type" value="Genomic_DNA"/>
</dbReference>
<keyword evidence="2" id="KW-1185">Reference proteome</keyword>
<organism evidence="1 2">
    <name type="scientific">Oryzomonas rubra</name>
    <dbReference type="NCBI Taxonomy" id="2509454"/>
    <lineage>
        <taxon>Bacteria</taxon>
        <taxon>Pseudomonadati</taxon>
        <taxon>Thermodesulfobacteriota</taxon>
        <taxon>Desulfuromonadia</taxon>
        <taxon>Geobacterales</taxon>
        <taxon>Geobacteraceae</taxon>
        <taxon>Oryzomonas</taxon>
    </lineage>
</organism>
<dbReference type="SUPFAM" id="SSF53335">
    <property type="entry name" value="S-adenosyl-L-methionine-dependent methyltransferases"/>
    <property type="match status" value="1"/>
</dbReference>
<sequence length="350" mass="38143">MLHFTPSLDPGVADCRLERLIPSQLDPVPIQPDLERLRRMSAACAAFCPPPWPAPGLCPTPEIHYQSELWFPLAFVRPIFNRFQRAALSCPTPPAAGVFRDALSWAGVASLLPPLLSACTTPARLLQRLVADSEARRNYLFWSGMPKRFYGGAMERYPEQTAVIRRWLERRPAGEQPVRCLDAACGDGAATYGLARLLLEHGVTPGGFRVEGWTVDPLEVWAAAHAACPHDPMRQGAFREWAAPVFAGGAERHLSFRQADLLALPPERQRFELILCNGLLGGPIINQPGEIREVVENLAHLLAPGGVLLAADSFHGGWKQKCPHHEVQALFTSAGLAPFAAGGGVGGLKR</sequence>
<dbReference type="Gene3D" id="3.40.50.150">
    <property type="entry name" value="Vaccinia Virus protein VP39"/>
    <property type="match status" value="1"/>
</dbReference>
<accession>A0A5A9XGR6</accession>
<reference evidence="1 2" key="1">
    <citation type="submission" date="2019-04" db="EMBL/GenBank/DDBJ databases">
        <title>Geobacter ruber sp. nov., ferric-reducing bacteria isolated from paddy soil.</title>
        <authorList>
            <person name="Xu Z."/>
            <person name="Masuda Y."/>
            <person name="Itoh H."/>
            <person name="Senoo K."/>
        </authorList>
    </citation>
    <scope>NUCLEOTIDE SEQUENCE [LARGE SCALE GENOMIC DNA]</scope>
    <source>
        <strain evidence="1 2">Red88</strain>
    </source>
</reference>
<evidence type="ECO:0000313" key="1">
    <source>
        <dbReference type="EMBL" id="KAA0891249.1"/>
    </source>
</evidence>
<evidence type="ECO:0000313" key="2">
    <source>
        <dbReference type="Proteomes" id="UP000324298"/>
    </source>
</evidence>
<name>A0A5A9XGR6_9BACT</name>
<dbReference type="Proteomes" id="UP000324298">
    <property type="component" value="Unassembled WGS sequence"/>
</dbReference>
<protein>
    <submittedName>
        <fullName evidence="1">Uncharacterized protein</fullName>
    </submittedName>
</protein>
<gene>
    <name evidence="1" type="ORF">ET418_10715</name>
</gene>
<dbReference type="RefSeq" id="WP_149307613.1">
    <property type="nucleotide sequence ID" value="NZ_SRSD01000006.1"/>
</dbReference>
<proteinExistence type="predicted"/>
<comment type="caution">
    <text evidence="1">The sequence shown here is derived from an EMBL/GenBank/DDBJ whole genome shotgun (WGS) entry which is preliminary data.</text>
</comment>
<dbReference type="OrthoDB" id="5394363at2"/>
<dbReference type="AlphaFoldDB" id="A0A5A9XGR6"/>
<dbReference type="CDD" id="cd02440">
    <property type="entry name" value="AdoMet_MTases"/>
    <property type="match status" value="1"/>
</dbReference>